<dbReference type="Proteomes" id="UP000010523">
    <property type="component" value="Unassembled WGS sequence"/>
</dbReference>
<dbReference type="STRING" id="997296.PB1_00175"/>
<organism evidence="1 2">
    <name type="scientific">Bacillus methanolicus PB1</name>
    <dbReference type="NCBI Taxonomy" id="997296"/>
    <lineage>
        <taxon>Bacteria</taxon>
        <taxon>Bacillati</taxon>
        <taxon>Bacillota</taxon>
        <taxon>Bacilli</taxon>
        <taxon>Bacillales</taxon>
        <taxon>Bacillaceae</taxon>
        <taxon>Bacillus</taxon>
    </lineage>
</organism>
<protein>
    <submittedName>
        <fullName evidence="1">Uncharacterized protein</fullName>
    </submittedName>
</protein>
<name>I3E495_BACMT</name>
<dbReference type="EMBL" id="AFEU01000001">
    <property type="protein sequence ID" value="EIJ81316.1"/>
    <property type="molecule type" value="Genomic_DNA"/>
</dbReference>
<proteinExistence type="predicted"/>
<evidence type="ECO:0000313" key="2">
    <source>
        <dbReference type="Proteomes" id="UP000010523"/>
    </source>
</evidence>
<dbReference type="AlphaFoldDB" id="I3E495"/>
<keyword evidence="2" id="KW-1185">Reference proteome</keyword>
<gene>
    <name evidence="1" type="ORF">PB1_00175</name>
</gene>
<dbReference type="PATRIC" id="fig|997296.3.peg.66"/>
<evidence type="ECO:0000313" key="1">
    <source>
        <dbReference type="EMBL" id="EIJ81316.1"/>
    </source>
</evidence>
<reference evidence="1 2" key="1">
    <citation type="journal article" date="2012" name="Appl. Environ. Microbiol.">
        <title>Genome Sequence of Thermotolerant Bacillus methanolicus: Features and Regulation Related to Methylotrophy and Production of L-Lysine and L-Glutamate from Methanol.</title>
        <authorList>
            <person name="Heggeset T.M."/>
            <person name="Krog A."/>
            <person name="Balzer S."/>
            <person name="Wentzel A."/>
            <person name="Ellingsen T.E."/>
            <person name="Brautaset T."/>
        </authorList>
    </citation>
    <scope>NUCLEOTIDE SEQUENCE [LARGE SCALE GENOMIC DNA]</scope>
    <source>
        <strain evidence="1 2">PB1</strain>
    </source>
</reference>
<comment type="caution">
    <text evidence="1">The sequence shown here is derived from an EMBL/GenBank/DDBJ whole genome shotgun (WGS) entry which is preliminary data.</text>
</comment>
<accession>I3E495</accession>
<sequence>MDPNPVIHGRVSDREMSGDFAHGHNCYYQTIPVWLIGWPPICKEFKEIQFITMIFGGSTIRC</sequence>